<accession>A0A0D0D1J2</accession>
<proteinExistence type="predicted"/>
<gene>
    <name evidence="1" type="ORF">PAXRUDRAFT_578080</name>
</gene>
<protein>
    <submittedName>
        <fullName evidence="1">Uncharacterized protein</fullName>
    </submittedName>
</protein>
<sequence>MRMRTAILGSQLYVLQNAQTEVFLQLFRETIPTSIMISNKSRWSSLAILATGLLSIGPTRVAAQTSDVVCLSSFDWMDNSKGQNPCLIAAYLQGACNGGQFSVDSLPVSTHYIGPTADEQNPCQCSTVTYTTISACGVCQNRTIIGWSSWDFNCSTIYPSVFPMDIPSGTAVPAWAY</sequence>
<dbReference type="EMBL" id="KN829438">
    <property type="protein sequence ID" value="KIK73769.1"/>
    <property type="molecule type" value="Genomic_DNA"/>
</dbReference>
<name>A0A0D0D1J2_9AGAM</name>
<keyword evidence="2" id="KW-1185">Reference proteome</keyword>
<evidence type="ECO:0000313" key="1">
    <source>
        <dbReference type="EMBL" id="KIK73769.1"/>
    </source>
</evidence>
<reference evidence="2" key="2">
    <citation type="submission" date="2015-01" db="EMBL/GenBank/DDBJ databases">
        <title>Evolutionary Origins and Diversification of the Mycorrhizal Mutualists.</title>
        <authorList>
            <consortium name="DOE Joint Genome Institute"/>
            <consortium name="Mycorrhizal Genomics Consortium"/>
            <person name="Kohler A."/>
            <person name="Kuo A."/>
            <person name="Nagy L.G."/>
            <person name="Floudas D."/>
            <person name="Copeland A."/>
            <person name="Barry K.W."/>
            <person name="Cichocki N."/>
            <person name="Veneault-Fourrey C."/>
            <person name="LaButti K."/>
            <person name="Lindquist E.A."/>
            <person name="Lipzen A."/>
            <person name="Lundell T."/>
            <person name="Morin E."/>
            <person name="Murat C."/>
            <person name="Riley R."/>
            <person name="Ohm R."/>
            <person name="Sun H."/>
            <person name="Tunlid A."/>
            <person name="Henrissat B."/>
            <person name="Grigoriev I.V."/>
            <person name="Hibbett D.S."/>
            <person name="Martin F."/>
        </authorList>
    </citation>
    <scope>NUCLEOTIDE SEQUENCE [LARGE SCALE GENOMIC DNA]</scope>
    <source>
        <strain evidence="2">Ve08.2h10</strain>
    </source>
</reference>
<dbReference type="HOGENOM" id="CLU_115535_0_0_1"/>
<reference evidence="1 2" key="1">
    <citation type="submission" date="2014-04" db="EMBL/GenBank/DDBJ databases">
        <authorList>
            <consortium name="DOE Joint Genome Institute"/>
            <person name="Kuo A."/>
            <person name="Kohler A."/>
            <person name="Jargeat P."/>
            <person name="Nagy L.G."/>
            <person name="Floudas D."/>
            <person name="Copeland A."/>
            <person name="Barry K.W."/>
            <person name="Cichocki N."/>
            <person name="Veneault-Fourrey C."/>
            <person name="LaButti K."/>
            <person name="Lindquist E.A."/>
            <person name="Lipzen A."/>
            <person name="Lundell T."/>
            <person name="Morin E."/>
            <person name="Murat C."/>
            <person name="Sun H."/>
            <person name="Tunlid A."/>
            <person name="Henrissat B."/>
            <person name="Grigoriev I.V."/>
            <person name="Hibbett D.S."/>
            <person name="Martin F."/>
            <person name="Nordberg H.P."/>
            <person name="Cantor M.N."/>
            <person name="Hua S.X."/>
        </authorList>
    </citation>
    <scope>NUCLEOTIDE SEQUENCE [LARGE SCALE GENOMIC DNA]</scope>
    <source>
        <strain evidence="1 2">Ve08.2h10</strain>
    </source>
</reference>
<dbReference type="Proteomes" id="UP000054538">
    <property type="component" value="Unassembled WGS sequence"/>
</dbReference>
<dbReference type="AlphaFoldDB" id="A0A0D0D1J2"/>
<feature type="non-terminal residue" evidence="1">
    <location>
        <position position="1"/>
    </location>
</feature>
<evidence type="ECO:0000313" key="2">
    <source>
        <dbReference type="Proteomes" id="UP000054538"/>
    </source>
</evidence>
<dbReference type="STRING" id="930991.A0A0D0D1J2"/>
<dbReference type="OrthoDB" id="2526171at2759"/>
<organism evidence="1 2">
    <name type="scientific">Paxillus rubicundulus Ve08.2h10</name>
    <dbReference type="NCBI Taxonomy" id="930991"/>
    <lineage>
        <taxon>Eukaryota</taxon>
        <taxon>Fungi</taxon>
        <taxon>Dikarya</taxon>
        <taxon>Basidiomycota</taxon>
        <taxon>Agaricomycotina</taxon>
        <taxon>Agaricomycetes</taxon>
        <taxon>Agaricomycetidae</taxon>
        <taxon>Boletales</taxon>
        <taxon>Paxilineae</taxon>
        <taxon>Paxillaceae</taxon>
        <taxon>Paxillus</taxon>
    </lineage>
</organism>
<dbReference type="InParanoid" id="A0A0D0D1J2"/>